<sequence length="257" mass="28134">MTAQTKPTIVIVHGGWHIPEHYDKLVTALESADYEVHVPRLPSTNGPRPPNADLDSDTALVRSYVESLVRAGRTVAAILHSYGGQVGSNALYGLGVDARAAQGLKGGVSHLIYMTAYAVPEGTAMMDKVKEFNNMDLVPLAFDFAEDDSCVHRNPKVFMVGPGPEDEEIDKYVETLVRWNGKCMYQASKHAAWRDIPVSFIYTTADMTVPFDYQKNFVEGLEKAGRKVQTFELATGHCPNFTATEGVVDAVIKVVTA</sequence>
<dbReference type="PANTHER" id="PTHR37017">
    <property type="entry name" value="AB HYDROLASE-1 DOMAIN-CONTAINING PROTEIN-RELATED"/>
    <property type="match status" value="1"/>
</dbReference>
<organism evidence="2 3">
    <name type="scientific">Xylaria hypoxylon</name>
    <dbReference type="NCBI Taxonomy" id="37992"/>
    <lineage>
        <taxon>Eukaryota</taxon>
        <taxon>Fungi</taxon>
        <taxon>Dikarya</taxon>
        <taxon>Ascomycota</taxon>
        <taxon>Pezizomycotina</taxon>
        <taxon>Sordariomycetes</taxon>
        <taxon>Xylariomycetidae</taxon>
        <taxon>Xylariales</taxon>
        <taxon>Xylariaceae</taxon>
        <taxon>Xylaria</taxon>
    </lineage>
</organism>
<name>A0A4Z0YSZ7_9PEZI</name>
<dbReference type="Gene3D" id="3.40.50.1820">
    <property type="entry name" value="alpha/beta hydrolase"/>
    <property type="match status" value="1"/>
</dbReference>
<dbReference type="SUPFAM" id="SSF53474">
    <property type="entry name" value="alpha/beta-Hydrolases"/>
    <property type="match status" value="1"/>
</dbReference>
<gene>
    <name evidence="2" type="ORF">E0Z10_g7196</name>
</gene>
<dbReference type="PANTHER" id="PTHR37017:SF10">
    <property type="entry name" value="AB HYDROLASE-1 DOMAIN-CONTAINING PROTEIN"/>
    <property type="match status" value="1"/>
</dbReference>
<dbReference type="Pfam" id="PF12697">
    <property type="entry name" value="Abhydrolase_6"/>
    <property type="match status" value="1"/>
</dbReference>
<dbReference type="InterPro" id="IPR029058">
    <property type="entry name" value="AB_hydrolase_fold"/>
</dbReference>
<dbReference type="OrthoDB" id="1263307at2759"/>
<evidence type="ECO:0000259" key="1">
    <source>
        <dbReference type="Pfam" id="PF12697"/>
    </source>
</evidence>
<dbReference type="AlphaFoldDB" id="A0A4Z0YSZ7"/>
<dbReference type="EMBL" id="SKBN01000162">
    <property type="protein sequence ID" value="TGJ81573.1"/>
    <property type="molecule type" value="Genomic_DNA"/>
</dbReference>
<dbReference type="InterPro" id="IPR000073">
    <property type="entry name" value="AB_hydrolase_1"/>
</dbReference>
<accession>A0A4Z0YSZ7</accession>
<feature type="domain" description="AB hydrolase-1" evidence="1">
    <location>
        <begin position="9"/>
        <end position="250"/>
    </location>
</feature>
<keyword evidence="3" id="KW-1185">Reference proteome</keyword>
<dbReference type="InterPro" id="IPR052897">
    <property type="entry name" value="Sec-Metab_Biosynth_Hydrolase"/>
</dbReference>
<proteinExistence type="predicted"/>
<evidence type="ECO:0000313" key="3">
    <source>
        <dbReference type="Proteomes" id="UP000297716"/>
    </source>
</evidence>
<dbReference type="Proteomes" id="UP000297716">
    <property type="component" value="Unassembled WGS sequence"/>
</dbReference>
<dbReference type="STRING" id="37992.A0A4Z0YSZ7"/>
<comment type="caution">
    <text evidence="2">The sequence shown here is derived from an EMBL/GenBank/DDBJ whole genome shotgun (WGS) entry which is preliminary data.</text>
</comment>
<protein>
    <recommendedName>
        <fullName evidence="1">AB hydrolase-1 domain-containing protein</fullName>
    </recommendedName>
</protein>
<reference evidence="2 3" key="1">
    <citation type="submission" date="2019-03" db="EMBL/GenBank/DDBJ databases">
        <title>Draft genome sequence of Xylaria hypoxylon DSM 108379, a ubiquitous saprotrophic-parasitic fungi on hardwood.</title>
        <authorList>
            <person name="Buettner E."/>
            <person name="Leonhardt S."/>
            <person name="Gebauer A.M."/>
            <person name="Liers C."/>
            <person name="Hofrichter M."/>
            <person name="Kellner H."/>
        </authorList>
    </citation>
    <scope>NUCLEOTIDE SEQUENCE [LARGE SCALE GENOMIC DNA]</scope>
    <source>
        <strain evidence="2 3">DSM 108379</strain>
    </source>
</reference>
<evidence type="ECO:0000313" key="2">
    <source>
        <dbReference type="EMBL" id="TGJ81573.1"/>
    </source>
</evidence>